<dbReference type="PANTHER" id="PTHR33318:SF16">
    <property type="entry name" value="FK506-BINDING NUCLEAR-LIKE PROTEIN"/>
    <property type="match status" value="1"/>
</dbReference>
<keyword evidence="2" id="KW-1185">Reference proteome</keyword>
<dbReference type="EMBL" id="BDDD01004173">
    <property type="protein sequence ID" value="GAV87095.1"/>
    <property type="molecule type" value="Genomic_DNA"/>
</dbReference>
<protein>
    <submittedName>
        <fullName evidence="1">Uncharacterized protein</fullName>
    </submittedName>
</protein>
<dbReference type="InParanoid" id="A0A1Q3D3Q5"/>
<dbReference type="Proteomes" id="UP000187406">
    <property type="component" value="Unassembled WGS sequence"/>
</dbReference>
<evidence type="ECO:0000313" key="1">
    <source>
        <dbReference type="EMBL" id="GAV87095.1"/>
    </source>
</evidence>
<name>A0A1Q3D3Q5_CEPFO</name>
<dbReference type="InterPro" id="IPR039300">
    <property type="entry name" value="JASON"/>
</dbReference>
<proteinExistence type="predicted"/>
<comment type="caution">
    <text evidence="1">The sequence shown here is derived from an EMBL/GenBank/DDBJ whole genome shotgun (WGS) entry which is preliminary data.</text>
</comment>
<dbReference type="OrthoDB" id="1695907at2759"/>
<dbReference type="GO" id="GO:0007142">
    <property type="term" value="P:male meiosis II"/>
    <property type="evidence" value="ECO:0007669"/>
    <property type="project" value="InterPro"/>
</dbReference>
<accession>A0A1Q3D3Q5</accession>
<dbReference type="STRING" id="3775.A0A1Q3D3Q5"/>
<gene>
    <name evidence="1" type="ORF">CFOL_v3_30521</name>
</gene>
<dbReference type="FunCoup" id="A0A1Q3D3Q5">
    <property type="interactions" value="106"/>
</dbReference>
<sequence length="345" mass="39221">MGCFLGCFGFSTKRKRRKPAKNVVPRDQKHLSYKPLDSFVSINHDITDNPICSHSELRNKLKEQSSIKVKKKVSFNLNVQAYEPVPNDGTTYHSWGSDEQAKKEETIEETVRGSQFPLQTKGYSAALRMGSYPSNYRYQNSVDSYDEEDEMAFEESDLDDEFEDDDLIGDQRTSQEEFSKEFNSLSMDESQKIDSLANDKTNNHLPPCSSTYWEMKSIGLNRSARDRSQYVHSVLNPVENLTQWKAVKAKAAPPKQQRKENIAAVDLPLFNAAPNGSQSRPLLPYITVDSSLSNWLASSYPEEYEIESLKSSSVTLKAMPSLESMFERSYSWRSRQGIPILDMGA</sequence>
<reference evidence="2" key="1">
    <citation type="submission" date="2016-04" db="EMBL/GenBank/DDBJ databases">
        <title>Cephalotus genome sequencing.</title>
        <authorList>
            <person name="Fukushima K."/>
            <person name="Hasebe M."/>
            <person name="Fang X."/>
        </authorList>
    </citation>
    <scope>NUCLEOTIDE SEQUENCE [LARGE SCALE GENOMIC DNA]</scope>
    <source>
        <strain evidence="2">cv. St1</strain>
    </source>
</reference>
<dbReference type="PANTHER" id="PTHR33318">
    <property type="entry name" value="ASPARTYL/GLUTAMYL-TRNA(ASN/GLN) AMIDOTRANSFERASE SUBUNIT"/>
    <property type="match status" value="1"/>
</dbReference>
<dbReference type="AlphaFoldDB" id="A0A1Q3D3Q5"/>
<organism evidence="1 2">
    <name type="scientific">Cephalotus follicularis</name>
    <name type="common">Albany pitcher plant</name>
    <dbReference type="NCBI Taxonomy" id="3775"/>
    <lineage>
        <taxon>Eukaryota</taxon>
        <taxon>Viridiplantae</taxon>
        <taxon>Streptophyta</taxon>
        <taxon>Embryophyta</taxon>
        <taxon>Tracheophyta</taxon>
        <taxon>Spermatophyta</taxon>
        <taxon>Magnoliopsida</taxon>
        <taxon>eudicotyledons</taxon>
        <taxon>Gunneridae</taxon>
        <taxon>Pentapetalae</taxon>
        <taxon>rosids</taxon>
        <taxon>fabids</taxon>
        <taxon>Oxalidales</taxon>
        <taxon>Cephalotaceae</taxon>
        <taxon>Cephalotus</taxon>
    </lineage>
</organism>
<evidence type="ECO:0000313" key="2">
    <source>
        <dbReference type="Proteomes" id="UP000187406"/>
    </source>
</evidence>